<evidence type="ECO:0000256" key="1">
    <source>
        <dbReference type="SAM" id="MobiDB-lite"/>
    </source>
</evidence>
<evidence type="ECO:0000313" key="4">
    <source>
        <dbReference type="Proteomes" id="UP001267638"/>
    </source>
</evidence>
<accession>A0ABU1WVM6</accession>
<dbReference type="InterPro" id="IPR015889">
    <property type="entry name" value="Intradiol_dOase_core"/>
</dbReference>
<dbReference type="Proteomes" id="UP001267638">
    <property type="component" value="Unassembled WGS sequence"/>
</dbReference>
<proteinExistence type="predicted"/>
<dbReference type="InterPro" id="IPR000627">
    <property type="entry name" value="Intradiol_dOase_C"/>
</dbReference>
<feature type="domain" description="Intradiol ring-cleavage dioxygenases" evidence="2">
    <location>
        <begin position="131"/>
        <end position="206"/>
    </location>
</feature>
<sequence>MTTIADAHDHGLIHDLSHMSVLSRQAIGRRRTLRLLLSAGGAAMVSACGSSDASGSVETTSSTTTTTNTTTTSTTGTTSTSSESCVTDPTETNGPYPADGSNSVNGSVVNALDDNGIVRADIRSSFGTASGTAAGIYMQLTITVVNVNSGCAPLAGYAVYLWHCTRDGQYSLYDIPGENYLRGVGVTDANGQVTFISIFPGCYAGRYPHIHFEVYPSLARATTYANRVLTSQLAMPTAACTAVYATSGYTSSRSNFSSTTTANDNVFGDNTAAQIAAMTPAMTGDITNGFTGSVTVGLAI</sequence>
<dbReference type="EMBL" id="JAVDWV010000001">
    <property type="protein sequence ID" value="MDR7153371.1"/>
    <property type="molecule type" value="Genomic_DNA"/>
</dbReference>
<dbReference type="Gene3D" id="2.60.130.10">
    <property type="entry name" value="Aromatic compound dioxygenase"/>
    <property type="match status" value="1"/>
</dbReference>
<organism evidence="3 4">
    <name type="scientific">Sphingobium xenophagum</name>
    <dbReference type="NCBI Taxonomy" id="121428"/>
    <lineage>
        <taxon>Bacteria</taxon>
        <taxon>Pseudomonadati</taxon>
        <taxon>Pseudomonadota</taxon>
        <taxon>Alphaproteobacteria</taxon>
        <taxon>Sphingomonadales</taxon>
        <taxon>Sphingomonadaceae</taxon>
        <taxon>Sphingobium</taxon>
    </lineage>
</organism>
<keyword evidence="4" id="KW-1185">Reference proteome</keyword>
<evidence type="ECO:0000313" key="3">
    <source>
        <dbReference type="EMBL" id="MDR7153371.1"/>
    </source>
</evidence>
<comment type="caution">
    <text evidence="3">The sequence shown here is derived from an EMBL/GenBank/DDBJ whole genome shotgun (WGS) entry which is preliminary data.</text>
</comment>
<dbReference type="SUPFAM" id="SSF49482">
    <property type="entry name" value="Aromatic compound dioxygenase"/>
    <property type="match status" value="1"/>
</dbReference>
<reference evidence="3 4" key="1">
    <citation type="submission" date="2023-07" db="EMBL/GenBank/DDBJ databases">
        <title>Sorghum-associated microbial communities from plants grown in Nebraska, USA.</title>
        <authorList>
            <person name="Schachtman D."/>
        </authorList>
    </citation>
    <scope>NUCLEOTIDE SEQUENCE [LARGE SCALE GENOMIC DNA]</scope>
    <source>
        <strain evidence="3 4">4256</strain>
    </source>
</reference>
<dbReference type="CDD" id="cd03457">
    <property type="entry name" value="intradiol_dioxygenase_like"/>
    <property type="match status" value="1"/>
</dbReference>
<name>A0ABU1WVM6_SPHXE</name>
<gene>
    <name evidence="3" type="ORF">J2W40_000165</name>
</gene>
<evidence type="ECO:0000259" key="2">
    <source>
        <dbReference type="Pfam" id="PF00775"/>
    </source>
</evidence>
<feature type="region of interest" description="Disordered" evidence="1">
    <location>
        <begin position="48"/>
        <end position="105"/>
    </location>
</feature>
<protein>
    <submittedName>
        <fullName evidence="3">Protocatechuate 3,4-dioxygenase beta subunit</fullName>
    </submittedName>
</protein>
<dbReference type="Pfam" id="PF00775">
    <property type="entry name" value="Dioxygenase_C"/>
    <property type="match status" value="1"/>
</dbReference>
<dbReference type="PANTHER" id="PTHR34315:SF1">
    <property type="entry name" value="INTRADIOL RING-CLEAVAGE DIOXYGENASES DOMAIN-CONTAINING PROTEIN-RELATED"/>
    <property type="match status" value="1"/>
</dbReference>
<dbReference type="PANTHER" id="PTHR34315">
    <property type="match status" value="1"/>
</dbReference>
<feature type="compositionally biased region" description="Low complexity" evidence="1">
    <location>
        <begin position="54"/>
        <end position="87"/>
    </location>
</feature>